<reference evidence="3" key="1">
    <citation type="submission" date="2020-11" db="EMBL/GenBank/DDBJ databases">
        <authorList>
            <consortium name="DOE Joint Genome Institute"/>
            <person name="Ahrendt S."/>
            <person name="Riley R."/>
            <person name="Andreopoulos W."/>
            <person name="Labutti K."/>
            <person name="Pangilinan J."/>
            <person name="Ruiz-Duenas F.J."/>
            <person name="Barrasa J.M."/>
            <person name="Sanchez-Garcia M."/>
            <person name="Camarero S."/>
            <person name="Miyauchi S."/>
            <person name="Serrano A."/>
            <person name="Linde D."/>
            <person name="Babiker R."/>
            <person name="Drula E."/>
            <person name="Ayuso-Fernandez I."/>
            <person name="Pacheco R."/>
            <person name="Padilla G."/>
            <person name="Ferreira P."/>
            <person name="Barriuso J."/>
            <person name="Kellner H."/>
            <person name="Castanera R."/>
            <person name="Alfaro M."/>
            <person name="Ramirez L."/>
            <person name="Pisabarro A.G."/>
            <person name="Kuo A."/>
            <person name="Tritt A."/>
            <person name="Lipzen A."/>
            <person name="He G."/>
            <person name="Yan M."/>
            <person name="Ng V."/>
            <person name="Cullen D."/>
            <person name="Martin F."/>
            <person name="Rosso M.-N."/>
            <person name="Henrissat B."/>
            <person name="Hibbett D."/>
            <person name="Martinez A.T."/>
            <person name="Grigoriev I.V."/>
        </authorList>
    </citation>
    <scope>NUCLEOTIDE SEQUENCE</scope>
    <source>
        <strain evidence="3">MF-IS2</strain>
    </source>
</reference>
<protein>
    <submittedName>
        <fullName evidence="3">Uncharacterized protein</fullName>
    </submittedName>
</protein>
<dbReference type="InterPro" id="IPR040410">
    <property type="entry name" value="UPF0658_Golgi"/>
</dbReference>
<dbReference type="AlphaFoldDB" id="A0A9P6C7D8"/>
<sequence>MRLKHVWTYVPLPAYARIFRERITFSWITIVYLAFSILHFLVQLGLQTRAFTINSTAFKAGSLLVQQEHVTTEGLPFYANSTLHICGWVPSNLNLNNKFCSIIWPVPSGSQGGVASHPEQDNLPSSIVGYSSYSSSSAAVQTSGAGLSLTAPVDAITPLTTSPLSSISSSTAQVATPPSSTLAGNTQTLVFTTITIASPVTRSTDSVVVSGTQTPQTANTLSPSLPSTSPTTTIATVVVTSQSTLPPATPPVETGINNSGGSGDDGDDGDGGDEAENDGDEDDLNNRGAHPVGSALTLGLGLATREDLTGAATEATEISPVCLKALSYPLSILANTKREDIVFMAFQFWVLGMSVVALLNESIPHIFASLVTHIIATAWGGSQLIHTANFRSDFNTLITHGACEGVDLPITVGYWQARRAAEISSLTLNVLALLVSGLLSWKLFKLFGWQTFKRVGASLTVNRVYKMVLILSITIQLSLFFMAATVSLWLDQLINSVIGDLVDLRKTYLASSIITLVLLIPWLMMGWFGVRRELKIPMLLFLGLCVLYLGGWGVMFVSTTFRWTFVTWRFFSLMAVASVLLTVTCLILGLLCRMNFGKGLPRYLSAQEELPTGDFGFVTPEYEYDDEKVEFPSIEKPMPTFNAAYSNGFPGRGQMLISNGPRFYNQSAPPGAAVVLPPHALNRAPSDGSAHSFSSEKSSSSWDSYYNYSHSRENSVQHGRSKRWVIE</sequence>
<evidence type="ECO:0000313" key="3">
    <source>
        <dbReference type="EMBL" id="KAF9455016.1"/>
    </source>
</evidence>
<feature type="transmembrane region" description="Helical" evidence="2">
    <location>
        <begin position="509"/>
        <end position="530"/>
    </location>
</feature>
<comment type="caution">
    <text evidence="3">The sequence shown here is derived from an EMBL/GenBank/DDBJ whole genome shotgun (WGS) entry which is preliminary data.</text>
</comment>
<feature type="transmembrane region" description="Helical" evidence="2">
    <location>
        <begin position="341"/>
        <end position="359"/>
    </location>
</feature>
<gene>
    <name evidence="3" type="ORF">P691DRAFT_770111</name>
</gene>
<name>A0A9P6C7D8_9AGAR</name>
<feature type="region of interest" description="Disordered" evidence="1">
    <location>
        <begin position="202"/>
        <end position="230"/>
    </location>
</feature>
<accession>A0A9P6C7D8</accession>
<dbReference type="EMBL" id="MU151051">
    <property type="protein sequence ID" value="KAF9455016.1"/>
    <property type="molecule type" value="Genomic_DNA"/>
</dbReference>
<keyword evidence="2" id="KW-0472">Membrane</keyword>
<feature type="region of interest" description="Disordered" evidence="1">
    <location>
        <begin position="242"/>
        <end position="290"/>
    </location>
</feature>
<keyword evidence="2" id="KW-0812">Transmembrane</keyword>
<evidence type="ECO:0000256" key="1">
    <source>
        <dbReference type="SAM" id="MobiDB-lite"/>
    </source>
</evidence>
<dbReference type="Proteomes" id="UP000807342">
    <property type="component" value="Unassembled WGS sequence"/>
</dbReference>
<feature type="compositionally biased region" description="Low complexity" evidence="1">
    <location>
        <begin position="217"/>
        <end position="230"/>
    </location>
</feature>
<keyword evidence="4" id="KW-1185">Reference proteome</keyword>
<dbReference type="GO" id="GO:0005794">
    <property type="term" value="C:Golgi apparatus"/>
    <property type="evidence" value="ECO:0007669"/>
    <property type="project" value="TreeGrafter"/>
</dbReference>
<dbReference type="PANTHER" id="PTHR34391">
    <property type="entry name" value="UPF0658 GOLGI APPARATUS MEMBRANE PROTEIN C1952.10C-RELATED"/>
    <property type="match status" value="1"/>
</dbReference>
<feature type="transmembrane region" description="Helical" evidence="2">
    <location>
        <begin position="537"/>
        <end position="558"/>
    </location>
</feature>
<feature type="compositionally biased region" description="Acidic residues" evidence="1">
    <location>
        <begin position="264"/>
        <end position="283"/>
    </location>
</feature>
<feature type="transmembrane region" description="Helical" evidence="2">
    <location>
        <begin position="366"/>
        <end position="385"/>
    </location>
</feature>
<dbReference type="PANTHER" id="PTHR34391:SF2">
    <property type="entry name" value="TRP C-TERMINAL DOMAIN-CONTAINING PROTEIN"/>
    <property type="match status" value="1"/>
</dbReference>
<feature type="transmembrane region" description="Helical" evidence="2">
    <location>
        <begin position="25"/>
        <end position="46"/>
    </location>
</feature>
<evidence type="ECO:0000256" key="2">
    <source>
        <dbReference type="SAM" id="Phobius"/>
    </source>
</evidence>
<feature type="transmembrane region" description="Helical" evidence="2">
    <location>
        <begin position="423"/>
        <end position="444"/>
    </location>
</feature>
<keyword evidence="2" id="KW-1133">Transmembrane helix</keyword>
<feature type="transmembrane region" description="Helical" evidence="2">
    <location>
        <begin position="464"/>
        <end position="489"/>
    </location>
</feature>
<dbReference type="OrthoDB" id="2448307at2759"/>
<proteinExistence type="predicted"/>
<feature type="transmembrane region" description="Helical" evidence="2">
    <location>
        <begin position="570"/>
        <end position="592"/>
    </location>
</feature>
<feature type="compositionally biased region" description="Polar residues" evidence="1">
    <location>
        <begin position="202"/>
        <end position="216"/>
    </location>
</feature>
<evidence type="ECO:0000313" key="4">
    <source>
        <dbReference type="Proteomes" id="UP000807342"/>
    </source>
</evidence>
<organism evidence="3 4">
    <name type="scientific">Macrolepiota fuliginosa MF-IS2</name>
    <dbReference type="NCBI Taxonomy" id="1400762"/>
    <lineage>
        <taxon>Eukaryota</taxon>
        <taxon>Fungi</taxon>
        <taxon>Dikarya</taxon>
        <taxon>Basidiomycota</taxon>
        <taxon>Agaricomycotina</taxon>
        <taxon>Agaricomycetes</taxon>
        <taxon>Agaricomycetidae</taxon>
        <taxon>Agaricales</taxon>
        <taxon>Agaricineae</taxon>
        <taxon>Agaricaceae</taxon>
        <taxon>Macrolepiota</taxon>
    </lineage>
</organism>